<feature type="compositionally biased region" description="Pro residues" evidence="1">
    <location>
        <begin position="719"/>
        <end position="734"/>
    </location>
</feature>
<dbReference type="EMBL" id="SPLM01000145">
    <property type="protein sequence ID" value="TMW56734.1"/>
    <property type="molecule type" value="Genomic_DNA"/>
</dbReference>
<evidence type="ECO:0000256" key="1">
    <source>
        <dbReference type="SAM" id="MobiDB-lite"/>
    </source>
</evidence>
<feature type="compositionally biased region" description="Polar residues" evidence="1">
    <location>
        <begin position="468"/>
        <end position="491"/>
    </location>
</feature>
<dbReference type="Proteomes" id="UP000794436">
    <property type="component" value="Unassembled WGS sequence"/>
</dbReference>
<dbReference type="OrthoDB" id="65368at2759"/>
<keyword evidence="3" id="KW-1185">Reference proteome</keyword>
<sequence>MADNGRRKQPMPQYLAQQAMHQHHAHAHHHHAQQQAAKSFGGGGQGPNAAAGRYPRDRAPPRGPANQPRTPPVTSKMGIKSGMTVEDLKRLTQQRIQQTTGQDPMAQRPVTPTPVQTPTLNMAAVNTSVAAAPTSTTPVVPKAGMSVQELKQLTSLRLASQNVPLHQSEITGLVSKAVLSNAAKSHYRESLRGSVTPTTTPRRTLAGSALTPRGTSGPSNVSSPMHDPMASRHSMPSRPLGVPAMRNSLTGTKPMDFSDSNQMRYSYPGPEDYAFDLGGDSNSSQETDQYVRPSLDFEDEGKYRFDDFHFPDDAFPPPPPLDENGGFVATSLPSWSPPPARSKKLDVVPPAVHFTYPQQPSYFSQQQTREDVSRDQNAIIAPPPGLSRRPSMTVPWQVAEAVLNTPQTTTTTGRKTLTSPTGANDISPEVSNMFAMSSNGMGRGMDSASLKSPAAQAAAELSAMSLSRQSRGPTASGASTTVASPLGTSPAANGARRGSFGNAAEFFKFRRRSKSRLELARDISNSYASSEGSGNAFPNYGATGGVMPGIDESRVDFLDNFSVVAHADTNSTTSNDESVLSPGFDDEDVVRVDDVYEDSEGGGSFVSFYNATGAGRHNREGPSGLSSLSIPPPPPPPLTDDDDEGSTTSSSKGLPMMSPNGVRLRKVAEMARRGSLSNEDKTRVKDEIIQSSLGIGASNAARILTAKPGSSPSVGIPGDRPPVSPPAAGTPPPGFSRLSSTPPRNTPKSTGKSLGPGGIVRTTGKMLSPNSAAAPSRKTIDGGETSGTLEERLAAAAQRVADCVSKGDMIGFQQAMDELDRLRNEANGTLLRG</sequence>
<feature type="compositionally biased region" description="Polar residues" evidence="1">
    <location>
        <begin position="737"/>
        <end position="752"/>
    </location>
</feature>
<feature type="compositionally biased region" description="Polar residues" evidence="1">
    <location>
        <begin position="193"/>
        <end position="202"/>
    </location>
</feature>
<evidence type="ECO:0000313" key="3">
    <source>
        <dbReference type="Proteomes" id="UP000794436"/>
    </source>
</evidence>
<gene>
    <name evidence="2" type="ORF">Poli38472_006744</name>
</gene>
<protein>
    <submittedName>
        <fullName evidence="2">Uncharacterized protein</fullName>
    </submittedName>
</protein>
<accession>A0A8K1C5B3</accession>
<comment type="caution">
    <text evidence="2">The sequence shown here is derived from an EMBL/GenBank/DDBJ whole genome shotgun (WGS) entry which is preliminary data.</text>
</comment>
<reference evidence="2" key="1">
    <citation type="submission" date="2019-03" db="EMBL/GenBank/DDBJ databases">
        <title>Long read genome sequence of the mycoparasitic Pythium oligandrum ATCC 38472 isolated from sugarbeet rhizosphere.</title>
        <authorList>
            <person name="Gaulin E."/>
        </authorList>
    </citation>
    <scope>NUCLEOTIDE SEQUENCE</scope>
    <source>
        <strain evidence="2">ATCC 38472_TT</strain>
    </source>
</reference>
<feature type="region of interest" description="Disordered" evidence="1">
    <location>
        <begin position="706"/>
        <end position="787"/>
    </location>
</feature>
<organism evidence="2 3">
    <name type="scientific">Pythium oligandrum</name>
    <name type="common">Mycoparasitic fungus</name>
    <dbReference type="NCBI Taxonomy" id="41045"/>
    <lineage>
        <taxon>Eukaryota</taxon>
        <taxon>Sar</taxon>
        <taxon>Stramenopiles</taxon>
        <taxon>Oomycota</taxon>
        <taxon>Peronosporomycetes</taxon>
        <taxon>Pythiales</taxon>
        <taxon>Pythiaceae</taxon>
        <taxon>Pythium</taxon>
    </lineage>
</organism>
<feature type="region of interest" description="Disordered" evidence="1">
    <location>
        <begin position="1"/>
        <end position="81"/>
    </location>
</feature>
<name>A0A8K1C5B3_PYTOL</name>
<feature type="region of interest" description="Disordered" evidence="1">
    <location>
        <begin position="461"/>
        <end position="497"/>
    </location>
</feature>
<feature type="compositionally biased region" description="Basic residues" evidence="1">
    <location>
        <begin position="21"/>
        <end position="32"/>
    </location>
</feature>
<feature type="region of interest" description="Disordered" evidence="1">
    <location>
        <begin position="185"/>
        <end position="290"/>
    </location>
</feature>
<dbReference type="AlphaFoldDB" id="A0A8K1C5B3"/>
<feature type="compositionally biased region" description="Low complexity" evidence="1">
    <location>
        <begin position="406"/>
        <end position="421"/>
    </location>
</feature>
<feature type="region of interest" description="Disordered" evidence="1">
    <location>
        <begin position="615"/>
        <end position="663"/>
    </location>
</feature>
<feature type="compositionally biased region" description="Polar residues" evidence="1">
    <location>
        <begin position="213"/>
        <end position="223"/>
    </location>
</feature>
<evidence type="ECO:0000313" key="2">
    <source>
        <dbReference type="EMBL" id="TMW56734.1"/>
    </source>
</evidence>
<feature type="region of interest" description="Disordered" evidence="1">
    <location>
        <begin position="406"/>
        <end position="429"/>
    </location>
</feature>
<proteinExistence type="predicted"/>